<dbReference type="EMBL" id="LAZR01045487">
    <property type="protein sequence ID" value="KKK98754.1"/>
    <property type="molecule type" value="Genomic_DNA"/>
</dbReference>
<feature type="non-terminal residue" evidence="1">
    <location>
        <position position="1"/>
    </location>
</feature>
<proteinExistence type="predicted"/>
<accession>A0A0F9C8P9</accession>
<evidence type="ECO:0000313" key="1">
    <source>
        <dbReference type="EMBL" id="KKK98754.1"/>
    </source>
</evidence>
<dbReference type="AlphaFoldDB" id="A0A0F9C8P9"/>
<name>A0A0F9C8P9_9ZZZZ</name>
<reference evidence="1" key="1">
    <citation type="journal article" date="2015" name="Nature">
        <title>Complex archaea that bridge the gap between prokaryotes and eukaryotes.</title>
        <authorList>
            <person name="Spang A."/>
            <person name="Saw J.H."/>
            <person name="Jorgensen S.L."/>
            <person name="Zaremba-Niedzwiedzka K."/>
            <person name="Martijn J."/>
            <person name="Lind A.E."/>
            <person name="van Eijk R."/>
            <person name="Schleper C."/>
            <person name="Guy L."/>
            <person name="Ettema T.J."/>
        </authorList>
    </citation>
    <scope>NUCLEOTIDE SEQUENCE</scope>
</reference>
<organism evidence="1">
    <name type="scientific">marine sediment metagenome</name>
    <dbReference type="NCBI Taxonomy" id="412755"/>
    <lineage>
        <taxon>unclassified sequences</taxon>
        <taxon>metagenomes</taxon>
        <taxon>ecological metagenomes</taxon>
    </lineage>
</organism>
<gene>
    <name evidence="1" type="ORF">LCGC14_2639550</name>
</gene>
<sequence length="53" mass="6146">RRLILLRKNLNQMLERSGFETSFKGVTFNQIKDFEDTSLSVDKSIDNLIRSGN</sequence>
<protein>
    <submittedName>
        <fullName evidence="1">Uncharacterized protein</fullName>
    </submittedName>
</protein>
<comment type="caution">
    <text evidence="1">The sequence shown here is derived from an EMBL/GenBank/DDBJ whole genome shotgun (WGS) entry which is preliminary data.</text>
</comment>